<feature type="transmembrane region" description="Helical" evidence="2">
    <location>
        <begin position="57"/>
        <end position="77"/>
    </location>
</feature>
<gene>
    <name evidence="3" type="ORF">HNR67_008220</name>
</gene>
<feature type="region of interest" description="Disordered" evidence="1">
    <location>
        <begin position="1"/>
        <end position="32"/>
    </location>
</feature>
<proteinExistence type="predicted"/>
<protein>
    <submittedName>
        <fullName evidence="3">Uncharacterized protein</fullName>
    </submittedName>
</protein>
<dbReference type="RefSeq" id="WP_185011826.1">
    <property type="nucleotide sequence ID" value="NZ_BAAAUI010000067.1"/>
</dbReference>
<dbReference type="EMBL" id="JACHMH010000001">
    <property type="protein sequence ID" value="MBB4682102.1"/>
    <property type="molecule type" value="Genomic_DNA"/>
</dbReference>
<comment type="caution">
    <text evidence="3">The sequence shown here is derived from an EMBL/GenBank/DDBJ whole genome shotgun (WGS) entry which is preliminary data.</text>
</comment>
<keyword evidence="2" id="KW-0472">Membrane</keyword>
<sequence>MENGREVAHRARKDHVNATVGGVKESSGPVSALKPACTLTPDVERPSREGSAQMADLAFAVLLIGGFLVLALTLRGLERL</sequence>
<name>A0A7W7FY84_9PSEU</name>
<keyword evidence="2" id="KW-1133">Transmembrane helix</keyword>
<dbReference type="AlphaFoldDB" id="A0A7W7FY84"/>
<reference evidence="3 4" key="1">
    <citation type="submission" date="2020-08" db="EMBL/GenBank/DDBJ databases">
        <title>Sequencing the genomes of 1000 actinobacteria strains.</title>
        <authorList>
            <person name="Klenk H.-P."/>
        </authorList>
    </citation>
    <scope>NUCLEOTIDE SEQUENCE [LARGE SCALE GENOMIC DNA]</scope>
    <source>
        <strain evidence="3 4">DSM 44230</strain>
    </source>
</reference>
<evidence type="ECO:0000256" key="2">
    <source>
        <dbReference type="SAM" id="Phobius"/>
    </source>
</evidence>
<accession>A0A7W7FY84</accession>
<keyword evidence="2" id="KW-0812">Transmembrane</keyword>
<dbReference type="Proteomes" id="UP000533598">
    <property type="component" value="Unassembled WGS sequence"/>
</dbReference>
<evidence type="ECO:0000313" key="3">
    <source>
        <dbReference type="EMBL" id="MBB4682102.1"/>
    </source>
</evidence>
<organism evidence="3 4">
    <name type="scientific">Crossiella cryophila</name>
    <dbReference type="NCBI Taxonomy" id="43355"/>
    <lineage>
        <taxon>Bacteria</taxon>
        <taxon>Bacillati</taxon>
        <taxon>Actinomycetota</taxon>
        <taxon>Actinomycetes</taxon>
        <taxon>Pseudonocardiales</taxon>
        <taxon>Pseudonocardiaceae</taxon>
        <taxon>Crossiella</taxon>
    </lineage>
</organism>
<evidence type="ECO:0000313" key="4">
    <source>
        <dbReference type="Proteomes" id="UP000533598"/>
    </source>
</evidence>
<evidence type="ECO:0000256" key="1">
    <source>
        <dbReference type="SAM" id="MobiDB-lite"/>
    </source>
</evidence>
<keyword evidence="4" id="KW-1185">Reference proteome</keyword>